<dbReference type="PIRSF" id="PIRSF038133">
    <property type="entry name" value="HAT_Nua4_EAF3/MRG15"/>
    <property type="match status" value="1"/>
</dbReference>
<dbReference type="Gene3D" id="2.30.30.140">
    <property type="match status" value="1"/>
</dbReference>
<comment type="subcellular location">
    <subcellularLocation>
        <location evidence="1">Nucleus</location>
    </subcellularLocation>
</comment>
<evidence type="ECO:0000256" key="9">
    <source>
        <dbReference type="SAM" id="MobiDB-lite"/>
    </source>
</evidence>
<dbReference type="GO" id="GO:0035267">
    <property type="term" value="C:NuA4 histone acetyltransferase complex"/>
    <property type="evidence" value="ECO:0007669"/>
    <property type="project" value="TreeGrafter"/>
</dbReference>
<feature type="compositionally biased region" description="Basic and acidic residues" evidence="9">
    <location>
        <begin position="92"/>
        <end position="105"/>
    </location>
</feature>
<evidence type="ECO:0000256" key="8">
    <source>
        <dbReference type="ARBA" id="ARBA00023242"/>
    </source>
</evidence>
<dbReference type="AlphaFoldDB" id="A0A6G1HF81"/>
<evidence type="ECO:0000259" key="11">
    <source>
        <dbReference type="Pfam" id="PF22732"/>
    </source>
</evidence>
<dbReference type="PANTHER" id="PTHR10880:SF15">
    <property type="entry name" value="MSL COMPLEX SUBUNIT 3"/>
    <property type="match status" value="1"/>
</dbReference>
<reference evidence="12" key="1">
    <citation type="journal article" date="2020" name="Stud. Mycol.">
        <title>101 Dothideomycetes genomes: a test case for predicting lifestyles and emergence of pathogens.</title>
        <authorList>
            <person name="Haridas S."/>
            <person name="Albert R."/>
            <person name="Binder M."/>
            <person name="Bloem J."/>
            <person name="Labutti K."/>
            <person name="Salamov A."/>
            <person name="Andreopoulos B."/>
            <person name="Baker S."/>
            <person name="Barry K."/>
            <person name="Bills G."/>
            <person name="Bluhm B."/>
            <person name="Cannon C."/>
            <person name="Castanera R."/>
            <person name="Culley D."/>
            <person name="Daum C."/>
            <person name="Ezra D."/>
            <person name="Gonzalez J."/>
            <person name="Henrissat B."/>
            <person name="Kuo A."/>
            <person name="Liang C."/>
            <person name="Lipzen A."/>
            <person name="Lutzoni F."/>
            <person name="Magnuson J."/>
            <person name="Mondo S."/>
            <person name="Nolan M."/>
            <person name="Ohm R."/>
            <person name="Pangilinan J."/>
            <person name="Park H.-J."/>
            <person name="Ramirez L."/>
            <person name="Alfaro M."/>
            <person name="Sun H."/>
            <person name="Tritt A."/>
            <person name="Yoshinaga Y."/>
            <person name="Zwiers L.-H."/>
            <person name="Turgeon B."/>
            <person name="Goodwin S."/>
            <person name="Spatafora J."/>
            <person name="Crous P."/>
            <person name="Grigoriev I."/>
        </authorList>
    </citation>
    <scope>NUCLEOTIDE SEQUENCE</scope>
    <source>
        <strain evidence="12">CBS 113979</strain>
    </source>
</reference>
<feature type="domain" description="MSL3 chromodomain-like" evidence="11">
    <location>
        <begin position="8"/>
        <end position="76"/>
    </location>
</feature>
<dbReference type="InterPro" id="IPR016197">
    <property type="entry name" value="Chromo-like_dom_sf"/>
</dbReference>
<dbReference type="GO" id="GO:0032221">
    <property type="term" value="C:Rpd3S complex"/>
    <property type="evidence" value="ECO:0007669"/>
    <property type="project" value="TreeGrafter"/>
</dbReference>
<evidence type="ECO:0000256" key="4">
    <source>
        <dbReference type="ARBA" id="ARBA00018505"/>
    </source>
</evidence>
<organism evidence="12 13">
    <name type="scientific">Aulographum hederae CBS 113979</name>
    <dbReference type="NCBI Taxonomy" id="1176131"/>
    <lineage>
        <taxon>Eukaryota</taxon>
        <taxon>Fungi</taxon>
        <taxon>Dikarya</taxon>
        <taxon>Ascomycota</taxon>
        <taxon>Pezizomycotina</taxon>
        <taxon>Dothideomycetes</taxon>
        <taxon>Pleosporomycetidae</taxon>
        <taxon>Aulographales</taxon>
        <taxon>Aulographaceae</taxon>
    </lineage>
</organism>
<evidence type="ECO:0000256" key="2">
    <source>
        <dbReference type="ARBA" id="ARBA00009093"/>
    </source>
</evidence>
<dbReference type="InterPro" id="IPR038217">
    <property type="entry name" value="MRG_C_sf"/>
</dbReference>
<dbReference type="EMBL" id="ML977139">
    <property type="protein sequence ID" value="KAF1991679.1"/>
    <property type="molecule type" value="Genomic_DNA"/>
</dbReference>
<evidence type="ECO:0000259" key="10">
    <source>
        <dbReference type="Pfam" id="PF05712"/>
    </source>
</evidence>
<accession>A0A6G1HF81</accession>
<evidence type="ECO:0000256" key="6">
    <source>
        <dbReference type="ARBA" id="ARBA00023015"/>
    </source>
</evidence>
<dbReference type="Pfam" id="PF05712">
    <property type="entry name" value="MRG"/>
    <property type="match status" value="1"/>
</dbReference>
<keyword evidence="6" id="KW-0805">Transcription regulation</keyword>
<name>A0A6G1HF81_9PEZI</name>
<evidence type="ECO:0000256" key="5">
    <source>
        <dbReference type="ARBA" id="ARBA00022853"/>
    </source>
</evidence>
<dbReference type="OrthoDB" id="124855at2759"/>
<evidence type="ECO:0000256" key="3">
    <source>
        <dbReference type="ARBA" id="ARBA00011353"/>
    </source>
</evidence>
<dbReference type="Pfam" id="PF22732">
    <property type="entry name" value="MSL3_chromo-like"/>
    <property type="match status" value="1"/>
</dbReference>
<protein>
    <recommendedName>
        <fullName evidence="4">Chromatin modification-related protein EAF3</fullName>
    </recommendedName>
</protein>
<evidence type="ECO:0000313" key="12">
    <source>
        <dbReference type="EMBL" id="KAF1991679.1"/>
    </source>
</evidence>
<dbReference type="PROSITE" id="PS51640">
    <property type="entry name" value="MRG"/>
    <property type="match status" value="1"/>
</dbReference>
<dbReference type="InterPro" id="IPR008676">
    <property type="entry name" value="MRG"/>
</dbReference>
<gene>
    <name evidence="12" type="ORF">K402DRAFT_389068</name>
</gene>
<keyword evidence="5" id="KW-0156">Chromatin regulator</keyword>
<evidence type="ECO:0000313" key="13">
    <source>
        <dbReference type="Proteomes" id="UP000800041"/>
    </source>
</evidence>
<keyword evidence="13" id="KW-1185">Reference proteome</keyword>
<evidence type="ECO:0000256" key="1">
    <source>
        <dbReference type="ARBA" id="ARBA00004123"/>
    </source>
</evidence>
<feature type="region of interest" description="Disordered" evidence="9">
    <location>
        <begin position="85"/>
        <end position="129"/>
    </location>
</feature>
<comment type="subunit">
    <text evidence="3">Component of the NuA4 histone acetyltransferase complex.</text>
</comment>
<sequence length="314" mass="36726">MAPGTMLYNKDEKVLCFHGMLMYEAKVIEVKQTKAEDNEYKVHYKGWKNTWDDWVGPDRMRKLNDDNRALAKQLREDYQARYMDMAPKTKKKVDQRSSRGSEEHSSIVGGSRKRTHRDPDMEKQETYAAKPSVRIHIHDNLKSILVDDWENVTKNLQVVDVPSETSAGSILDEYYNYQSQRADGSSPEVLEEVVSGMKNYFDLCLGRLLLYRFERPQYLIIHKKMNDPKDPFSSKKLHDLYGGEHLLRLFVQLPDLIAQTNMDQPNINRLREELLRMTAWLAQDENMVKYFSNQYKETDAEYQASSKAALPDEK</sequence>
<feature type="domain" description="MRG" evidence="10">
    <location>
        <begin position="116"/>
        <end position="296"/>
    </location>
</feature>
<dbReference type="Proteomes" id="UP000800041">
    <property type="component" value="Unassembled WGS sequence"/>
</dbReference>
<evidence type="ECO:0000256" key="7">
    <source>
        <dbReference type="ARBA" id="ARBA00023163"/>
    </source>
</evidence>
<dbReference type="InterPro" id="IPR053820">
    <property type="entry name" value="MSL3_chromo-like"/>
</dbReference>
<dbReference type="InterPro" id="IPR026541">
    <property type="entry name" value="MRG_dom"/>
</dbReference>
<dbReference type="PANTHER" id="PTHR10880">
    <property type="entry name" value="MORTALITY FACTOR 4-LIKE PROTEIN"/>
    <property type="match status" value="1"/>
</dbReference>
<proteinExistence type="inferred from homology"/>
<dbReference type="SUPFAM" id="SSF54160">
    <property type="entry name" value="Chromo domain-like"/>
    <property type="match status" value="1"/>
</dbReference>
<dbReference type="GO" id="GO:0006325">
    <property type="term" value="P:chromatin organization"/>
    <property type="evidence" value="ECO:0007669"/>
    <property type="project" value="UniProtKB-KW"/>
</dbReference>
<comment type="similarity">
    <text evidence="2">Belongs to the MRG family.</text>
</comment>
<dbReference type="GO" id="GO:0006355">
    <property type="term" value="P:regulation of DNA-templated transcription"/>
    <property type="evidence" value="ECO:0007669"/>
    <property type="project" value="InterPro"/>
</dbReference>
<keyword evidence="8" id="KW-0539">Nucleus</keyword>
<keyword evidence="7" id="KW-0804">Transcription</keyword>
<dbReference type="Gene3D" id="1.10.274.30">
    <property type="entry name" value="MRG domain"/>
    <property type="match status" value="1"/>
</dbReference>